<evidence type="ECO:0000256" key="3">
    <source>
        <dbReference type="ARBA" id="ARBA00013252"/>
    </source>
</evidence>
<proteinExistence type="inferred from homology"/>
<dbReference type="RefSeq" id="WP_130502804.1">
    <property type="nucleotide sequence ID" value="NZ_SHLI01000001.1"/>
</dbReference>
<organism evidence="5 6">
    <name type="scientific">Spiribacter vilamensis</name>
    <dbReference type="NCBI Taxonomy" id="531306"/>
    <lineage>
        <taxon>Bacteria</taxon>
        <taxon>Pseudomonadati</taxon>
        <taxon>Pseudomonadota</taxon>
        <taxon>Gammaproteobacteria</taxon>
        <taxon>Chromatiales</taxon>
        <taxon>Ectothiorhodospiraceae</taxon>
        <taxon>Spiribacter</taxon>
    </lineage>
</organism>
<reference evidence="5 6" key="1">
    <citation type="submission" date="2019-02" db="EMBL/GenBank/DDBJ databases">
        <title>Genomic Encyclopedia of Type Strains, Phase IV (KMG-IV): sequencing the most valuable type-strain genomes for metagenomic binning, comparative biology and taxonomic classification.</title>
        <authorList>
            <person name="Goeker M."/>
        </authorList>
    </citation>
    <scope>NUCLEOTIDE SEQUENCE [LARGE SCALE GENOMIC DNA]</scope>
    <source>
        <strain evidence="5 6">DSM 21056</strain>
    </source>
</reference>
<comment type="caution">
    <text evidence="5">The sequence shown here is derived from an EMBL/GenBank/DDBJ whole genome shotgun (WGS) entry which is preliminary data.</text>
</comment>
<evidence type="ECO:0000256" key="4">
    <source>
        <dbReference type="ARBA" id="ARBA00023239"/>
    </source>
</evidence>
<dbReference type="GO" id="GO:0006729">
    <property type="term" value="P:tetrahydrobiopterin biosynthetic process"/>
    <property type="evidence" value="ECO:0007669"/>
    <property type="project" value="InterPro"/>
</dbReference>
<dbReference type="AlphaFoldDB" id="A0A4Q8CZN7"/>
<keyword evidence="4" id="KW-0456">Lyase</keyword>
<dbReference type="SUPFAM" id="SSF55248">
    <property type="entry name" value="PCD-like"/>
    <property type="match status" value="1"/>
</dbReference>
<dbReference type="PANTHER" id="PTHR42805:SF1">
    <property type="entry name" value="PTERIN-4-ALPHA-CARBINOLAMINE DEHYDRATASE-RELATED"/>
    <property type="match status" value="1"/>
</dbReference>
<dbReference type="Gene3D" id="3.30.1360.20">
    <property type="entry name" value="Transcriptional coactivator/pterin dehydratase"/>
    <property type="match status" value="1"/>
</dbReference>
<comment type="similarity">
    <text evidence="2">Belongs to the pterin-4-alpha-carbinolamine dehydratase family.</text>
</comment>
<protein>
    <recommendedName>
        <fullName evidence="3">4a-hydroxytetrahydrobiopterin dehydratase</fullName>
        <ecNumber evidence="3">4.2.1.96</ecNumber>
    </recommendedName>
</protein>
<dbReference type="InterPro" id="IPR050376">
    <property type="entry name" value="Pterin-4-alpha-carb_dehyd"/>
</dbReference>
<accession>A0A4Q8CZN7</accession>
<keyword evidence="6" id="KW-1185">Reference proteome</keyword>
<gene>
    <name evidence="5" type="ORF">EV698_0749</name>
</gene>
<evidence type="ECO:0000256" key="2">
    <source>
        <dbReference type="ARBA" id="ARBA00006472"/>
    </source>
</evidence>
<dbReference type="InterPro" id="IPR001533">
    <property type="entry name" value="Pterin_deHydtase"/>
</dbReference>
<dbReference type="EMBL" id="SHLI01000001">
    <property type="protein sequence ID" value="RZU98501.1"/>
    <property type="molecule type" value="Genomic_DNA"/>
</dbReference>
<dbReference type="GO" id="GO:0008124">
    <property type="term" value="F:4-alpha-hydroxytetrahydrobiopterin dehydratase activity"/>
    <property type="evidence" value="ECO:0007669"/>
    <property type="project" value="UniProtKB-EC"/>
</dbReference>
<dbReference type="CDD" id="cd00913">
    <property type="entry name" value="PCD_DCoH_subfamily_a"/>
    <property type="match status" value="1"/>
</dbReference>
<evidence type="ECO:0000313" key="5">
    <source>
        <dbReference type="EMBL" id="RZU98501.1"/>
    </source>
</evidence>
<dbReference type="InterPro" id="IPR036428">
    <property type="entry name" value="PCD_sf"/>
</dbReference>
<evidence type="ECO:0000313" key="6">
    <source>
        <dbReference type="Proteomes" id="UP000292298"/>
    </source>
</evidence>
<dbReference type="EC" id="4.2.1.96" evidence="3"/>
<evidence type="ECO:0000256" key="1">
    <source>
        <dbReference type="ARBA" id="ARBA00001554"/>
    </source>
</evidence>
<name>A0A4Q8CZN7_9GAMM</name>
<dbReference type="PANTHER" id="PTHR42805">
    <property type="entry name" value="PTERIN-4-ALPHA-CARBINOLAMINE DEHYDRATASE-RELATED"/>
    <property type="match status" value="1"/>
</dbReference>
<sequence length="110" mass="12148">MSLTEKKCTPCQGGIDPLTREEAERYLADIPGWTLNDDATRISRLFKTGDFAKAQAVANKAGDVAEQEDHHSDIRFGYGWCEVEIHTHAIGGLHENDFIYAAKVNQAVDG</sequence>
<dbReference type="Pfam" id="PF01329">
    <property type="entry name" value="Pterin_4a"/>
    <property type="match status" value="1"/>
</dbReference>
<dbReference type="Proteomes" id="UP000292298">
    <property type="component" value="Unassembled WGS sequence"/>
</dbReference>
<dbReference type="OrthoDB" id="5294615at2"/>
<comment type="catalytic activity">
    <reaction evidence="1">
        <text>(4aS,6R)-4a-hydroxy-L-erythro-5,6,7,8-tetrahydrobiopterin = (6R)-L-erythro-6,7-dihydrobiopterin + H2O</text>
        <dbReference type="Rhea" id="RHEA:11920"/>
        <dbReference type="ChEBI" id="CHEBI:15377"/>
        <dbReference type="ChEBI" id="CHEBI:15642"/>
        <dbReference type="ChEBI" id="CHEBI:43120"/>
        <dbReference type="EC" id="4.2.1.96"/>
    </reaction>
</comment>